<dbReference type="HAMAP" id="MF_01080">
    <property type="entry name" value="TruB_bact"/>
    <property type="match status" value="1"/>
</dbReference>
<evidence type="ECO:0000259" key="6">
    <source>
        <dbReference type="Pfam" id="PF01509"/>
    </source>
</evidence>
<protein>
    <recommendedName>
        <fullName evidence="5">tRNA pseudouridine synthase B</fullName>
        <ecNumber evidence="5">5.4.99.25</ecNumber>
    </recommendedName>
    <alternativeName>
        <fullName evidence="5">tRNA pseudouridine(55) synthase</fullName>
        <shortName evidence="5">Psi55 synthase</shortName>
    </alternativeName>
    <alternativeName>
        <fullName evidence="5">tRNA pseudouridylate synthase</fullName>
    </alternativeName>
    <alternativeName>
        <fullName evidence="5">tRNA-uridine isomerase</fullName>
    </alternativeName>
</protein>
<dbReference type="InterPro" id="IPR014780">
    <property type="entry name" value="tRNA_psdUridine_synth_TruB"/>
</dbReference>
<accession>A0A9D1V6U4</accession>
<dbReference type="EC" id="5.4.99.25" evidence="5"/>
<dbReference type="Proteomes" id="UP000824204">
    <property type="component" value="Unassembled WGS sequence"/>
</dbReference>
<dbReference type="CDD" id="cd02573">
    <property type="entry name" value="PseudoU_synth_EcTruB"/>
    <property type="match status" value="1"/>
</dbReference>
<dbReference type="Gene3D" id="3.30.2350.10">
    <property type="entry name" value="Pseudouridine synthase"/>
    <property type="match status" value="1"/>
</dbReference>
<reference evidence="7" key="2">
    <citation type="submission" date="2021-04" db="EMBL/GenBank/DDBJ databases">
        <authorList>
            <person name="Gilroy R."/>
        </authorList>
    </citation>
    <scope>NUCLEOTIDE SEQUENCE</scope>
    <source>
        <strain evidence="7">811</strain>
    </source>
</reference>
<dbReference type="InterPro" id="IPR020103">
    <property type="entry name" value="PsdUridine_synth_cat_dom_sf"/>
</dbReference>
<comment type="catalytic activity">
    <reaction evidence="1 5">
        <text>uridine(55) in tRNA = pseudouridine(55) in tRNA</text>
        <dbReference type="Rhea" id="RHEA:42532"/>
        <dbReference type="Rhea" id="RHEA-COMP:10101"/>
        <dbReference type="Rhea" id="RHEA-COMP:10102"/>
        <dbReference type="ChEBI" id="CHEBI:65314"/>
        <dbReference type="ChEBI" id="CHEBI:65315"/>
        <dbReference type="EC" id="5.4.99.25"/>
    </reaction>
</comment>
<evidence type="ECO:0000256" key="1">
    <source>
        <dbReference type="ARBA" id="ARBA00000385"/>
    </source>
</evidence>
<dbReference type="AlphaFoldDB" id="A0A9D1V6U4"/>
<gene>
    <name evidence="5 7" type="primary">truB</name>
    <name evidence="7" type="ORF">H9741_01955</name>
</gene>
<proteinExistence type="inferred from homology"/>
<dbReference type="NCBIfam" id="TIGR00431">
    <property type="entry name" value="TruB"/>
    <property type="match status" value="1"/>
</dbReference>
<name>A0A9D1V6U4_9FIRM</name>
<dbReference type="GO" id="GO:1990481">
    <property type="term" value="P:mRNA pseudouridine synthesis"/>
    <property type="evidence" value="ECO:0007669"/>
    <property type="project" value="TreeGrafter"/>
</dbReference>
<sequence>MQQASGFINLNKPSGISSAAAVGKIKRLTGIPCGHMGTLDPMASGVLPVAVGNSSRLFNYLLNKEKIYRAVFRFGVETDTLDALGSVLREGEKVPEQREINDKIRFFVGEIEQFPPAYSAKNVNGVRAYQLARQGKPVVLQAKKVLVQSIALTRKVSQDSYEFLITCGGGTYIRSLCRDIAKACRTVATMTSLVREKSGIFTLETACTAEQLTPENWQEFLIAPDKVFDFPALDFDDEQARKLRNGLGVEYSRDGEYKLYLDDEFYGIACAEGGILRAKVKLV</sequence>
<evidence type="ECO:0000256" key="2">
    <source>
        <dbReference type="ARBA" id="ARBA00005642"/>
    </source>
</evidence>
<dbReference type="GO" id="GO:0160148">
    <property type="term" value="F:tRNA pseudouridine(55) synthase activity"/>
    <property type="evidence" value="ECO:0007669"/>
    <property type="project" value="UniProtKB-EC"/>
</dbReference>
<feature type="domain" description="Pseudouridine synthase II N-terminal" evidence="6">
    <location>
        <begin position="33"/>
        <end position="173"/>
    </location>
</feature>
<keyword evidence="3 5" id="KW-0819">tRNA processing</keyword>
<dbReference type="PANTHER" id="PTHR13767">
    <property type="entry name" value="TRNA-PSEUDOURIDINE SYNTHASE"/>
    <property type="match status" value="1"/>
</dbReference>
<reference evidence="7" key="1">
    <citation type="journal article" date="2021" name="PeerJ">
        <title>Extensive microbial diversity within the chicken gut microbiome revealed by metagenomics and culture.</title>
        <authorList>
            <person name="Gilroy R."/>
            <person name="Ravi A."/>
            <person name="Getino M."/>
            <person name="Pursley I."/>
            <person name="Horton D.L."/>
            <person name="Alikhan N.F."/>
            <person name="Baker D."/>
            <person name="Gharbi K."/>
            <person name="Hall N."/>
            <person name="Watson M."/>
            <person name="Adriaenssens E.M."/>
            <person name="Foster-Nyarko E."/>
            <person name="Jarju S."/>
            <person name="Secka A."/>
            <person name="Antonio M."/>
            <person name="Oren A."/>
            <person name="Chaudhuri R.R."/>
            <person name="La Ragione R."/>
            <person name="Hildebrand F."/>
            <person name="Pallen M.J."/>
        </authorList>
    </citation>
    <scope>NUCLEOTIDE SEQUENCE</scope>
    <source>
        <strain evidence="7">811</strain>
    </source>
</reference>
<dbReference type="EMBL" id="DXFX01000026">
    <property type="protein sequence ID" value="HIX07215.1"/>
    <property type="molecule type" value="Genomic_DNA"/>
</dbReference>
<dbReference type="InterPro" id="IPR002501">
    <property type="entry name" value="PsdUridine_synth_N"/>
</dbReference>
<evidence type="ECO:0000256" key="5">
    <source>
        <dbReference type="HAMAP-Rule" id="MF_01080"/>
    </source>
</evidence>
<evidence type="ECO:0000313" key="7">
    <source>
        <dbReference type="EMBL" id="HIX07215.1"/>
    </source>
</evidence>
<comment type="caution">
    <text evidence="7">The sequence shown here is derived from an EMBL/GenBank/DDBJ whole genome shotgun (WGS) entry which is preliminary data.</text>
</comment>
<dbReference type="GO" id="GO:0003723">
    <property type="term" value="F:RNA binding"/>
    <property type="evidence" value="ECO:0007669"/>
    <property type="project" value="InterPro"/>
</dbReference>
<evidence type="ECO:0000256" key="3">
    <source>
        <dbReference type="ARBA" id="ARBA00022694"/>
    </source>
</evidence>
<keyword evidence="4 5" id="KW-0413">Isomerase</keyword>
<evidence type="ECO:0000313" key="8">
    <source>
        <dbReference type="Proteomes" id="UP000824204"/>
    </source>
</evidence>
<dbReference type="PANTHER" id="PTHR13767:SF2">
    <property type="entry name" value="PSEUDOURIDYLATE SYNTHASE TRUB1"/>
    <property type="match status" value="1"/>
</dbReference>
<organism evidence="7 8">
    <name type="scientific">Candidatus Borkfalkia faecipullorum</name>
    <dbReference type="NCBI Taxonomy" id="2838510"/>
    <lineage>
        <taxon>Bacteria</taxon>
        <taxon>Bacillati</taxon>
        <taxon>Bacillota</taxon>
        <taxon>Clostridia</taxon>
        <taxon>Christensenellales</taxon>
        <taxon>Christensenellaceae</taxon>
        <taxon>Candidatus Borkfalkia</taxon>
    </lineage>
</organism>
<dbReference type="GO" id="GO:0031119">
    <property type="term" value="P:tRNA pseudouridine synthesis"/>
    <property type="evidence" value="ECO:0007669"/>
    <property type="project" value="UniProtKB-UniRule"/>
</dbReference>
<dbReference type="SUPFAM" id="SSF55120">
    <property type="entry name" value="Pseudouridine synthase"/>
    <property type="match status" value="1"/>
</dbReference>
<feature type="active site" description="Nucleophile" evidence="5">
    <location>
        <position position="40"/>
    </location>
</feature>
<comment type="function">
    <text evidence="5">Responsible for synthesis of pseudouridine from uracil-55 in the psi GC loop of transfer RNAs.</text>
</comment>
<dbReference type="Pfam" id="PF01509">
    <property type="entry name" value="TruB_N"/>
    <property type="match status" value="1"/>
</dbReference>
<comment type="similarity">
    <text evidence="2 5">Belongs to the pseudouridine synthase TruB family. Type 1 subfamily.</text>
</comment>
<evidence type="ECO:0000256" key="4">
    <source>
        <dbReference type="ARBA" id="ARBA00023235"/>
    </source>
</evidence>